<keyword evidence="5" id="KW-1185">Reference proteome</keyword>
<keyword evidence="2" id="KW-0812">Transmembrane</keyword>
<name>A0A7X5YNY2_9CAUL</name>
<evidence type="ECO:0000313" key="4">
    <source>
        <dbReference type="EMBL" id="NJC42189.1"/>
    </source>
</evidence>
<dbReference type="InterPro" id="IPR050824">
    <property type="entry name" value="Thiol_disulfide_DsbA"/>
</dbReference>
<dbReference type="GO" id="GO:0016853">
    <property type="term" value="F:isomerase activity"/>
    <property type="evidence" value="ECO:0007669"/>
    <property type="project" value="UniProtKB-KW"/>
</dbReference>
<protein>
    <submittedName>
        <fullName evidence="4">Protein-disulfide isomerase</fullName>
    </submittedName>
</protein>
<dbReference type="Pfam" id="PF13462">
    <property type="entry name" value="Thioredoxin_4"/>
    <property type="match status" value="1"/>
</dbReference>
<gene>
    <name evidence="4" type="ORF">GGQ87_002484</name>
</gene>
<evidence type="ECO:0000256" key="1">
    <source>
        <dbReference type="ARBA" id="ARBA00003565"/>
    </source>
</evidence>
<dbReference type="RefSeq" id="WP_168048206.1">
    <property type="nucleotide sequence ID" value="NZ_JAATJM010000002.1"/>
</dbReference>
<dbReference type="PANTHER" id="PTHR35891">
    <property type="entry name" value="THIOL:DISULFIDE INTERCHANGE PROTEIN DSBA"/>
    <property type="match status" value="1"/>
</dbReference>
<organism evidence="4 5">
    <name type="scientific">Brevundimonas alba</name>
    <dbReference type="NCBI Taxonomy" id="74314"/>
    <lineage>
        <taxon>Bacteria</taxon>
        <taxon>Pseudomonadati</taxon>
        <taxon>Pseudomonadota</taxon>
        <taxon>Alphaproteobacteria</taxon>
        <taxon>Caulobacterales</taxon>
        <taxon>Caulobacteraceae</taxon>
        <taxon>Brevundimonas</taxon>
    </lineage>
</organism>
<dbReference type="SUPFAM" id="SSF52833">
    <property type="entry name" value="Thioredoxin-like"/>
    <property type="match status" value="1"/>
</dbReference>
<accession>A0A7X5YNY2</accession>
<evidence type="ECO:0000259" key="3">
    <source>
        <dbReference type="PROSITE" id="PS51352"/>
    </source>
</evidence>
<sequence>MTETPDTAPAPSTASRLLSGNRAGMAALAVSVVALIISVAPYATGTDFGSRVKTYLVQNPEVLQEVSNALDLKAQQQQIVENRQKTVEITARATANPGLLAVDSRDAAFGPADAKVTVIEFFDFRCPGCKATAPEVLRMMQAHPDVRFVFKEWPILDGPANGVSHYAARAAQAAHRQGKYLPVFRALMAQPSLSEEAVDAILQANGVSMSQAEAAMSGPEIARHMADMQTSATALGLIGTPTFFVNGKASESIQPAALERAIREAKAG</sequence>
<feature type="transmembrane region" description="Helical" evidence="2">
    <location>
        <begin position="23"/>
        <end position="43"/>
    </location>
</feature>
<dbReference type="EMBL" id="JAATJM010000002">
    <property type="protein sequence ID" value="NJC42189.1"/>
    <property type="molecule type" value="Genomic_DNA"/>
</dbReference>
<keyword evidence="4" id="KW-0413">Isomerase</keyword>
<dbReference type="InterPro" id="IPR012336">
    <property type="entry name" value="Thioredoxin-like_fold"/>
</dbReference>
<keyword evidence="2" id="KW-0472">Membrane</keyword>
<comment type="caution">
    <text evidence="4">The sequence shown here is derived from an EMBL/GenBank/DDBJ whole genome shotgun (WGS) entry which is preliminary data.</text>
</comment>
<dbReference type="PROSITE" id="PS51352">
    <property type="entry name" value="THIOREDOXIN_2"/>
    <property type="match status" value="1"/>
</dbReference>
<dbReference type="Gene3D" id="3.40.30.10">
    <property type="entry name" value="Glutaredoxin"/>
    <property type="match status" value="1"/>
</dbReference>
<reference evidence="4 5" key="1">
    <citation type="submission" date="2020-03" db="EMBL/GenBank/DDBJ databases">
        <title>Genomic Encyclopedia of Type Strains, Phase IV (KMG-IV): sequencing the most valuable type-strain genomes for metagenomic binning, comparative biology and taxonomic classification.</title>
        <authorList>
            <person name="Goeker M."/>
        </authorList>
    </citation>
    <scope>NUCLEOTIDE SEQUENCE [LARGE SCALE GENOMIC DNA]</scope>
    <source>
        <strain evidence="4 5">DSM 4736</strain>
    </source>
</reference>
<dbReference type="PANTHER" id="PTHR35891:SF3">
    <property type="entry name" value="THIOL:DISULFIDE INTERCHANGE PROTEIN DSBL"/>
    <property type="match status" value="1"/>
</dbReference>
<evidence type="ECO:0000256" key="2">
    <source>
        <dbReference type="SAM" id="Phobius"/>
    </source>
</evidence>
<dbReference type="Proteomes" id="UP000587415">
    <property type="component" value="Unassembled WGS sequence"/>
</dbReference>
<proteinExistence type="predicted"/>
<feature type="domain" description="Thioredoxin" evidence="3">
    <location>
        <begin position="87"/>
        <end position="267"/>
    </location>
</feature>
<dbReference type="Pfam" id="PF18312">
    <property type="entry name" value="ScsC_N"/>
    <property type="match status" value="1"/>
</dbReference>
<dbReference type="AlphaFoldDB" id="A0A7X5YNY2"/>
<comment type="function">
    <text evidence="1">May be required for disulfide bond formation in some proteins.</text>
</comment>
<dbReference type="InterPro" id="IPR036249">
    <property type="entry name" value="Thioredoxin-like_sf"/>
</dbReference>
<evidence type="ECO:0000313" key="5">
    <source>
        <dbReference type="Proteomes" id="UP000587415"/>
    </source>
</evidence>
<keyword evidence="2" id="KW-1133">Transmembrane helix</keyword>
<dbReference type="InterPro" id="IPR041205">
    <property type="entry name" value="ScsC_N"/>
</dbReference>
<dbReference type="InterPro" id="IPR013766">
    <property type="entry name" value="Thioredoxin_domain"/>
</dbReference>